<organism evidence="1 2">
    <name type="scientific">Labeo rohita</name>
    <name type="common">Indian major carp</name>
    <name type="synonym">Cyprinus rohita</name>
    <dbReference type="NCBI Taxonomy" id="84645"/>
    <lineage>
        <taxon>Eukaryota</taxon>
        <taxon>Metazoa</taxon>
        <taxon>Chordata</taxon>
        <taxon>Craniata</taxon>
        <taxon>Vertebrata</taxon>
        <taxon>Euteleostomi</taxon>
        <taxon>Actinopterygii</taxon>
        <taxon>Neopterygii</taxon>
        <taxon>Teleostei</taxon>
        <taxon>Ostariophysi</taxon>
        <taxon>Cypriniformes</taxon>
        <taxon>Cyprinidae</taxon>
        <taxon>Labeoninae</taxon>
        <taxon>Labeonini</taxon>
        <taxon>Labeo</taxon>
    </lineage>
</organism>
<evidence type="ECO:0000313" key="1">
    <source>
        <dbReference type="EMBL" id="RXN04070.1"/>
    </source>
</evidence>
<evidence type="ECO:0000313" key="2">
    <source>
        <dbReference type="Proteomes" id="UP000290572"/>
    </source>
</evidence>
<comment type="caution">
    <text evidence="1">The sequence shown here is derived from an EMBL/GenBank/DDBJ whole genome shotgun (WGS) entry which is preliminary data.</text>
</comment>
<sequence length="134" mass="15467">MKLLWERALLRQCGEEGERLLLEWDAEGMVEVLLEARIDAFWSQVLLPDAPGNSFPVHHHCIHLQVSPEGATPRQALPPNNQGSSVACELESYYESSYLDSEGDPLKWWKEHEKIYKRSEKADQLFHSHLMLLD</sequence>
<dbReference type="EMBL" id="QBIY01013464">
    <property type="protein sequence ID" value="RXN04070.1"/>
    <property type="molecule type" value="Genomic_DNA"/>
</dbReference>
<dbReference type="Proteomes" id="UP000290572">
    <property type="component" value="Unassembled WGS sequence"/>
</dbReference>
<accession>A0A498L6U1</accession>
<proteinExistence type="predicted"/>
<name>A0A498L6U1_LABRO</name>
<reference evidence="1 2" key="1">
    <citation type="submission" date="2018-03" db="EMBL/GenBank/DDBJ databases">
        <title>Draft genome sequence of Rohu Carp (Labeo rohita).</title>
        <authorList>
            <person name="Das P."/>
            <person name="Kushwaha B."/>
            <person name="Joshi C.G."/>
            <person name="Kumar D."/>
            <person name="Nagpure N.S."/>
            <person name="Sahoo L."/>
            <person name="Das S.P."/>
            <person name="Bit A."/>
            <person name="Patnaik S."/>
            <person name="Meher P.K."/>
            <person name="Jayasankar P."/>
            <person name="Koringa P.G."/>
            <person name="Patel N.V."/>
            <person name="Hinsu A.T."/>
            <person name="Kumar R."/>
            <person name="Pandey M."/>
            <person name="Agarwal S."/>
            <person name="Srivastava S."/>
            <person name="Singh M."/>
            <person name="Iquebal M.A."/>
            <person name="Jaiswal S."/>
            <person name="Angadi U.B."/>
            <person name="Kumar N."/>
            <person name="Raza M."/>
            <person name="Shah T.M."/>
            <person name="Rai A."/>
            <person name="Jena J.K."/>
        </authorList>
    </citation>
    <scope>NUCLEOTIDE SEQUENCE [LARGE SCALE GENOMIC DNA]</scope>
    <source>
        <strain evidence="1">DASCIFA01</strain>
        <tissue evidence="1">Testis</tissue>
    </source>
</reference>
<dbReference type="AlphaFoldDB" id="A0A498L6U1"/>
<protein>
    <submittedName>
        <fullName evidence="1">Zinc finger BED domain-containing 1-like protein</fullName>
    </submittedName>
</protein>
<keyword evidence="2" id="KW-1185">Reference proteome</keyword>
<gene>
    <name evidence="1" type="ORF">ROHU_013152</name>
</gene>